<dbReference type="Pfam" id="PF21384">
    <property type="entry name" value="Cas3_I-F_Cas2"/>
    <property type="match status" value="1"/>
</dbReference>
<reference evidence="8" key="1">
    <citation type="submission" date="2020-11" db="EMBL/GenBank/DDBJ databases">
        <title>Azospira inquinata sp. nov.</title>
        <authorList>
            <person name="Moe W.M."/>
            <person name="Mikes M.C."/>
        </authorList>
    </citation>
    <scope>NUCLEOTIDE SEQUENCE</scope>
    <source>
        <strain evidence="8">Azo-3</strain>
    </source>
</reference>
<keyword evidence="2" id="KW-0378">Hydrolase</keyword>
<dbReference type="InterPro" id="IPR048823">
    <property type="entry name" value="Cas3_I-F_Cas2"/>
</dbReference>
<dbReference type="InterPro" id="IPR006483">
    <property type="entry name" value="CRISPR-assoc_Cas3_HD"/>
</dbReference>
<evidence type="ECO:0000256" key="5">
    <source>
        <dbReference type="ARBA" id="ARBA00023118"/>
    </source>
</evidence>
<keyword evidence="1" id="KW-0547">Nucleotide-binding</keyword>
<dbReference type="InterPro" id="IPR048824">
    <property type="entry name" value="Cas3-like_C"/>
</dbReference>
<keyword evidence="3" id="KW-0347">Helicase</keyword>
<gene>
    <name evidence="8" type="primary">cas3f</name>
    <name evidence="8" type="ORF">Azoinq_13205</name>
</gene>
<dbReference type="AlphaFoldDB" id="A0A975SLY2"/>
<organism evidence="8 9">
    <name type="scientific">Azospira inquinata</name>
    <dbReference type="NCBI Taxonomy" id="2785627"/>
    <lineage>
        <taxon>Bacteria</taxon>
        <taxon>Pseudomonadati</taxon>
        <taxon>Pseudomonadota</taxon>
        <taxon>Betaproteobacteria</taxon>
        <taxon>Rhodocyclales</taxon>
        <taxon>Rhodocyclaceae</taxon>
        <taxon>Azospira</taxon>
    </lineage>
</organism>
<dbReference type="Pfam" id="PF21802">
    <property type="entry name" value="Cas3-like_C"/>
    <property type="match status" value="1"/>
</dbReference>
<proteinExistence type="predicted"/>
<evidence type="ECO:0000256" key="6">
    <source>
        <dbReference type="SAM" id="MobiDB-lite"/>
    </source>
</evidence>
<dbReference type="GO" id="GO:0016787">
    <property type="term" value="F:hydrolase activity"/>
    <property type="evidence" value="ECO:0007669"/>
    <property type="project" value="UniProtKB-KW"/>
</dbReference>
<evidence type="ECO:0000259" key="7">
    <source>
        <dbReference type="PROSITE" id="PS51643"/>
    </source>
</evidence>
<evidence type="ECO:0000313" key="8">
    <source>
        <dbReference type="EMBL" id="QWT48772.1"/>
    </source>
</evidence>
<dbReference type="NCBIfam" id="TIGR02562">
    <property type="entry name" value="cas3_yersinia"/>
    <property type="match status" value="1"/>
</dbReference>
<keyword evidence="4" id="KW-0067">ATP-binding</keyword>
<dbReference type="Pfam" id="PF22590">
    <property type="entry name" value="Cas3-like_C_2"/>
    <property type="match status" value="1"/>
</dbReference>
<evidence type="ECO:0000313" key="9">
    <source>
        <dbReference type="Proteomes" id="UP000683428"/>
    </source>
</evidence>
<dbReference type="KEGG" id="aiq:Azoinq_13205"/>
<keyword evidence="5" id="KW-0051">Antiviral defense</keyword>
<accession>A0A975SLY2</accession>
<name>A0A975SLY2_9RHOO</name>
<dbReference type="InterPro" id="IPR013395">
    <property type="entry name" value="CRISPR-assoc_Cas3_yers"/>
</dbReference>
<evidence type="ECO:0000256" key="3">
    <source>
        <dbReference type="ARBA" id="ARBA00022806"/>
    </source>
</evidence>
<feature type="region of interest" description="Disordered" evidence="6">
    <location>
        <begin position="334"/>
        <end position="354"/>
    </location>
</feature>
<dbReference type="GO" id="GO:0004386">
    <property type="term" value="F:helicase activity"/>
    <property type="evidence" value="ECO:0007669"/>
    <property type="project" value="UniProtKB-KW"/>
</dbReference>
<sequence>MNVLLVSQCSKGALVETRRILDQFAERRGERTWQTPITQAGLDTLRRLLRQTARKNTAVACHWIRGKNHSELLWIVGDARRFNAAGAVPTNTTRRNILKTGDENDWHRGEDIRLLAQLAALLHDLGKASRAFQARLRGRDVGPNLYRHEWVSLRLFQAFVGQDGDEAWLTRLAAPATWDQDTWTAPGRYGRDGLDAPAPTPFPHLPPLAAALAWLILSHHRLPLIPVKDPEGQQRWLGCRAPHFNRLWLEKPLALVTHAWNEGEKAAPAKQITPFWQPAAPLPVLSPAWQAQAARIAKGLLARLPLWQTPWLENPYVLHLARLSLMLADHHYSSLPSEPRQSPPAPKALYANTSGPGELKQELAEHLLGVAREAGLIAHALPGVARHLPRLARHRGLRKPSPNPRFAWQNKAAEAARSLGEKALDQGAFIINMASTGCGKTLANARILYALADPGLGLRATFALGLRTLTLQTGRAYGQDLHLAEDELAVLVGGSANRALFNYYQARQEARGAASAQALLEEDSHVLYSGDTGNHPLLARALKDPAIRQLIAAPLLVCTVDHLIPASDSLRGGRQIAPMLRLMSGDLVLDELDDYDLQDLPALTRLVHLAGMLGTRVLLSSATLPPDLVQGMFAAYRAGRAIYRANRGHPGTPPDIPCLWVDEFSCQPPACLGEEDFSRAHEAFVAHRVTQLQKAPPLRRAALLPLDLPLGKEEALYPAFAEKVRLACLDLHRSQGEKDALSGKRVSFGLVRLANIGPLFQVAQALITQGAPAGVRIHLCVYHARLPLIQRSALENLLDGVLDRRDQTPGGGLGHPAIRAALDLHPEPDQLFIVLASPVCEVGRDWDGDWALGEPSSLRALIQLAGRVQRHRCREPDQPNVLIFNTNLRHFRRRGQDQPAFLRPGFESTAPDQSRFRLTSHWLHDLLRPEEYQALSAIPRIQPPPQPWQPQQYWVDLEQARIRAAMAPRPRENAPAISRYLPPVPPLERDEAASAWVYPQAALTGVLPQQQPFREETEPHTTLVFLPDGEDRLQLHRMEKDGQAPGHPLYVPVDASLRHDLNLVPGPGITPWGSFDLLTLLREQAEFLDLSLDTCARRFTTVDVPESPQGWRYHPWLGFTP</sequence>
<evidence type="ECO:0000256" key="4">
    <source>
        <dbReference type="ARBA" id="ARBA00022840"/>
    </source>
</evidence>
<dbReference type="EMBL" id="CP064782">
    <property type="protein sequence ID" value="QWT48772.1"/>
    <property type="molecule type" value="Genomic_DNA"/>
</dbReference>
<dbReference type="InterPro" id="IPR054712">
    <property type="entry name" value="Cas3-like_dom"/>
</dbReference>
<keyword evidence="9" id="KW-1185">Reference proteome</keyword>
<feature type="domain" description="HD Cas3-type" evidence="7">
    <location>
        <begin position="102"/>
        <end position="332"/>
    </location>
</feature>
<evidence type="ECO:0000256" key="1">
    <source>
        <dbReference type="ARBA" id="ARBA00022741"/>
    </source>
</evidence>
<dbReference type="PROSITE" id="PS51643">
    <property type="entry name" value="HD_CAS3"/>
    <property type="match status" value="1"/>
</dbReference>
<dbReference type="Proteomes" id="UP000683428">
    <property type="component" value="Chromosome"/>
</dbReference>
<evidence type="ECO:0000256" key="2">
    <source>
        <dbReference type="ARBA" id="ARBA00022801"/>
    </source>
</evidence>
<dbReference type="GO" id="GO:0005524">
    <property type="term" value="F:ATP binding"/>
    <property type="evidence" value="ECO:0007669"/>
    <property type="project" value="UniProtKB-KW"/>
</dbReference>
<dbReference type="RefSeq" id="WP_216128431.1">
    <property type="nucleotide sequence ID" value="NZ_CP064782.1"/>
</dbReference>
<protein>
    <submittedName>
        <fullName evidence="8">Type I-F CRISPR-associated helicase Cas3</fullName>
    </submittedName>
</protein>
<dbReference type="GO" id="GO:0051607">
    <property type="term" value="P:defense response to virus"/>
    <property type="evidence" value="ECO:0007669"/>
    <property type="project" value="UniProtKB-KW"/>
</dbReference>